<gene>
    <name evidence="1" type="ORF">ElyMa_006123100</name>
</gene>
<proteinExistence type="predicted"/>
<keyword evidence="2" id="KW-1185">Reference proteome</keyword>
<sequence length="97" mass="11179">MRRERVFCQSADLLLVRCALDTRSYPNGYNQQHRLQVGQLRFTEPDLESDLSPEHQASLTDNSNSLQFSILLSQRRDGRQIVLANPELFSLRMDSIA</sequence>
<accession>A0AAV4GW49</accession>
<dbReference type="EMBL" id="BMAT01012303">
    <property type="protein sequence ID" value="GFR89395.1"/>
    <property type="molecule type" value="Genomic_DNA"/>
</dbReference>
<protein>
    <submittedName>
        <fullName evidence="1">Uncharacterized protein</fullName>
    </submittedName>
</protein>
<dbReference type="AlphaFoldDB" id="A0AAV4GW49"/>
<comment type="caution">
    <text evidence="1">The sequence shown here is derived from an EMBL/GenBank/DDBJ whole genome shotgun (WGS) entry which is preliminary data.</text>
</comment>
<evidence type="ECO:0000313" key="2">
    <source>
        <dbReference type="Proteomes" id="UP000762676"/>
    </source>
</evidence>
<name>A0AAV4GW49_9GAST</name>
<reference evidence="1 2" key="1">
    <citation type="journal article" date="2021" name="Elife">
        <title>Chloroplast acquisition without the gene transfer in kleptoplastic sea slugs, Plakobranchus ocellatus.</title>
        <authorList>
            <person name="Maeda T."/>
            <person name="Takahashi S."/>
            <person name="Yoshida T."/>
            <person name="Shimamura S."/>
            <person name="Takaki Y."/>
            <person name="Nagai Y."/>
            <person name="Toyoda A."/>
            <person name="Suzuki Y."/>
            <person name="Arimoto A."/>
            <person name="Ishii H."/>
            <person name="Satoh N."/>
            <person name="Nishiyama T."/>
            <person name="Hasebe M."/>
            <person name="Maruyama T."/>
            <person name="Minagawa J."/>
            <person name="Obokata J."/>
            <person name="Shigenobu S."/>
        </authorList>
    </citation>
    <scope>NUCLEOTIDE SEQUENCE [LARGE SCALE GENOMIC DNA]</scope>
</reference>
<dbReference type="Proteomes" id="UP000762676">
    <property type="component" value="Unassembled WGS sequence"/>
</dbReference>
<evidence type="ECO:0000313" key="1">
    <source>
        <dbReference type="EMBL" id="GFR89395.1"/>
    </source>
</evidence>
<organism evidence="1 2">
    <name type="scientific">Elysia marginata</name>
    <dbReference type="NCBI Taxonomy" id="1093978"/>
    <lineage>
        <taxon>Eukaryota</taxon>
        <taxon>Metazoa</taxon>
        <taxon>Spiralia</taxon>
        <taxon>Lophotrochozoa</taxon>
        <taxon>Mollusca</taxon>
        <taxon>Gastropoda</taxon>
        <taxon>Heterobranchia</taxon>
        <taxon>Euthyneura</taxon>
        <taxon>Panpulmonata</taxon>
        <taxon>Sacoglossa</taxon>
        <taxon>Placobranchoidea</taxon>
        <taxon>Plakobranchidae</taxon>
        <taxon>Elysia</taxon>
    </lineage>
</organism>